<gene>
    <name evidence="1" type="ORF">ALECFALPRED_008499</name>
</gene>
<dbReference type="EMBL" id="CAJPDR010000595">
    <property type="protein sequence ID" value="CAF9940275.1"/>
    <property type="molecule type" value="Genomic_DNA"/>
</dbReference>
<dbReference type="Proteomes" id="UP000664203">
    <property type="component" value="Unassembled WGS sequence"/>
</dbReference>
<keyword evidence="2" id="KW-1185">Reference proteome</keyword>
<proteinExistence type="predicted"/>
<name>A0A8H3J400_9LECA</name>
<accession>A0A8H3J400</accession>
<protein>
    <submittedName>
        <fullName evidence="1">Uncharacterized protein</fullName>
    </submittedName>
</protein>
<evidence type="ECO:0000313" key="1">
    <source>
        <dbReference type="EMBL" id="CAF9940275.1"/>
    </source>
</evidence>
<comment type="caution">
    <text evidence="1">The sequence shown here is derived from an EMBL/GenBank/DDBJ whole genome shotgun (WGS) entry which is preliminary data.</text>
</comment>
<organism evidence="1 2">
    <name type="scientific">Alectoria fallacina</name>
    <dbReference type="NCBI Taxonomy" id="1903189"/>
    <lineage>
        <taxon>Eukaryota</taxon>
        <taxon>Fungi</taxon>
        <taxon>Dikarya</taxon>
        <taxon>Ascomycota</taxon>
        <taxon>Pezizomycotina</taxon>
        <taxon>Lecanoromycetes</taxon>
        <taxon>OSLEUM clade</taxon>
        <taxon>Lecanoromycetidae</taxon>
        <taxon>Lecanorales</taxon>
        <taxon>Lecanorineae</taxon>
        <taxon>Parmeliaceae</taxon>
        <taxon>Alectoria</taxon>
    </lineage>
</organism>
<sequence>MDYLFEILPFTERLRSISLGVTNFYLYADDSLSVLVNKWPALQAIRFCNMKVTIADLLDVFEDHKGTLKNLVLHDFGPHAGSDRTWMQFAKSARGLLRFSYADMQIYEILDDDDALDNRL</sequence>
<evidence type="ECO:0000313" key="2">
    <source>
        <dbReference type="Proteomes" id="UP000664203"/>
    </source>
</evidence>
<dbReference type="AlphaFoldDB" id="A0A8H3J400"/>
<reference evidence="1" key="1">
    <citation type="submission" date="2021-03" db="EMBL/GenBank/DDBJ databases">
        <authorList>
            <person name="Tagirdzhanova G."/>
        </authorList>
    </citation>
    <scope>NUCLEOTIDE SEQUENCE</scope>
</reference>